<comment type="subcellular location">
    <subcellularLocation>
        <location evidence="1">Cytoplasm</location>
    </subcellularLocation>
</comment>
<keyword evidence="19" id="KW-0131">Cell cycle</keyword>
<sequence length="735" mass="80058">MADPKYANLPGIAFNEPDVYETGDLPEDDQAQFESYVQEELCSDSVERIVVNPNAAYDKFKDKHISTKGLDFSDRISRSRRVGYESGEFEILGEGSGEKETPQQKYLRLVNEIQELTKEVDSIQSVTKESGAEERLTPVVLAQQAAQLKQQLVSAHLDTLLGPQAHINLSDPDGALARRLLTQLEVVKGSRVSTTADGKSTTTAKGPDGVVLYELHSRPEQDKFNNAAKVAELEKRLAELETAVGPGSDKAGPLNAGVQGGSLMDTIELLQARVSALDSATLDQVEARLQSVLGKMNEIAKHKAAIEDAETQSKVTQLYDLVQKWDSVSTSVPHVVQRLVAVKDLHEQAMQFGQLLTHLDTTQQMINNTLKDNNTLLTQVQQTMKENLVAIEENFAALDERMKKVSNDKGQCEPCSQDSALVTGIMTAEWLHLPPPYPPGVGPLCGAELEAWYEDLQDILGSDTGGAKLARAPTCTEKEPEFLDVLESCSLTWLSDGGQTWSEGVQRATEIQALHHTSSSSSSSSSSCMSPAVAEERRGEGERGRNGEGPTGGGSDLLPPEFFALLSDGGVVDQSGEVISEGYYYHHHHPHHHQAGHVKPGSPSASEDDLPCVPDSPSCSSSASQSPSQNCSSPSSPVSSPSAYPSSRLGKRKRTCSERATGALSPFSLTTPRSSSSSSYSSTKKSRKEREQENERKVQELTEQNERLKAEIDRLGEEVQRTRRALIERLVNTRK</sequence>
<keyword evidence="8" id="KW-0879">Wnt signaling pathway</keyword>
<feature type="region of interest" description="Disordered" evidence="25">
    <location>
        <begin position="589"/>
        <end position="705"/>
    </location>
</feature>
<evidence type="ECO:0000256" key="4">
    <source>
        <dbReference type="ARBA" id="ARBA00016478"/>
    </source>
</evidence>
<keyword evidence="10" id="KW-0338">Growth arrest</keyword>
<comment type="similarity">
    <text evidence="2">Belongs to the dynactin subunit 2 family.</text>
</comment>
<keyword evidence="17" id="KW-0804">Transcription</keyword>
<evidence type="ECO:0000256" key="12">
    <source>
        <dbReference type="ARBA" id="ARBA00023015"/>
    </source>
</evidence>
<evidence type="ECO:0000256" key="24">
    <source>
        <dbReference type="SAM" id="Coils"/>
    </source>
</evidence>
<dbReference type="GO" id="GO:0005737">
    <property type="term" value="C:cytoplasm"/>
    <property type="evidence" value="ECO:0007669"/>
    <property type="project" value="UniProtKB-SubCell"/>
</dbReference>
<keyword evidence="11" id="KW-0832">Ubl conjugation</keyword>
<evidence type="ECO:0000256" key="11">
    <source>
        <dbReference type="ARBA" id="ARBA00022843"/>
    </source>
</evidence>
<evidence type="ECO:0000256" key="13">
    <source>
        <dbReference type="ARBA" id="ARBA00023016"/>
    </source>
</evidence>
<reference evidence="26 27" key="1">
    <citation type="submission" date="2024-04" db="EMBL/GenBank/DDBJ databases">
        <authorList>
            <person name="Waldvogel A.-M."/>
            <person name="Schoenle A."/>
        </authorList>
    </citation>
    <scope>NUCLEOTIDE SEQUENCE [LARGE SCALE GENOMIC DNA]</scope>
</reference>
<dbReference type="GO" id="GO:0016055">
    <property type="term" value="P:Wnt signaling pathway"/>
    <property type="evidence" value="ECO:0007669"/>
    <property type="project" value="UniProtKB-KW"/>
</dbReference>
<evidence type="ECO:0000256" key="6">
    <source>
        <dbReference type="ARBA" id="ARBA00022491"/>
    </source>
</evidence>
<evidence type="ECO:0000256" key="21">
    <source>
        <dbReference type="ARBA" id="ARBA00029747"/>
    </source>
</evidence>
<keyword evidence="9" id="KW-0053">Apoptosis</keyword>
<evidence type="ECO:0000256" key="23">
    <source>
        <dbReference type="ARBA" id="ARBA00032567"/>
    </source>
</evidence>
<dbReference type="InterPro" id="IPR028133">
    <property type="entry name" value="Dynamitin"/>
</dbReference>
<keyword evidence="24" id="KW-0175">Coiled coil</keyword>
<dbReference type="GO" id="GO:0003677">
    <property type="term" value="F:DNA binding"/>
    <property type="evidence" value="ECO:0007669"/>
    <property type="project" value="UniProtKB-KW"/>
</dbReference>
<dbReference type="GO" id="GO:0005869">
    <property type="term" value="C:dynactin complex"/>
    <property type="evidence" value="ECO:0007669"/>
    <property type="project" value="InterPro"/>
</dbReference>
<evidence type="ECO:0000256" key="19">
    <source>
        <dbReference type="ARBA" id="ARBA00023306"/>
    </source>
</evidence>
<dbReference type="EMBL" id="OZ035828">
    <property type="protein sequence ID" value="CAL1608778.1"/>
    <property type="molecule type" value="Genomic_DNA"/>
</dbReference>
<evidence type="ECO:0000256" key="1">
    <source>
        <dbReference type="ARBA" id="ARBA00004496"/>
    </source>
</evidence>
<organism evidence="26 27">
    <name type="scientific">Knipowitschia caucasica</name>
    <name type="common">Caucasian dwarf goby</name>
    <name type="synonym">Pomatoschistus caucasicus</name>
    <dbReference type="NCBI Taxonomy" id="637954"/>
    <lineage>
        <taxon>Eukaryota</taxon>
        <taxon>Metazoa</taxon>
        <taxon>Chordata</taxon>
        <taxon>Craniata</taxon>
        <taxon>Vertebrata</taxon>
        <taxon>Euteleostomi</taxon>
        <taxon>Actinopterygii</taxon>
        <taxon>Neopterygii</taxon>
        <taxon>Teleostei</taxon>
        <taxon>Neoteleostei</taxon>
        <taxon>Acanthomorphata</taxon>
        <taxon>Gobiaria</taxon>
        <taxon>Gobiiformes</taxon>
        <taxon>Gobioidei</taxon>
        <taxon>Gobiidae</taxon>
        <taxon>Gobiinae</taxon>
        <taxon>Knipowitschia</taxon>
    </lineage>
</organism>
<keyword evidence="7" id="KW-0597">Phosphoprotein</keyword>
<feature type="region of interest" description="Disordered" evidence="25">
    <location>
        <begin position="513"/>
        <end position="561"/>
    </location>
</feature>
<evidence type="ECO:0000256" key="9">
    <source>
        <dbReference type="ARBA" id="ARBA00022703"/>
    </source>
</evidence>
<dbReference type="Pfam" id="PF04912">
    <property type="entry name" value="Dynamitin"/>
    <property type="match status" value="1"/>
</dbReference>
<dbReference type="GO" id="GO:0007017">
    <property type="term" value="P:microtubule-based process"/>
    <property type="evidence" value="ECO:0007669"/>
    <property type="project" value="InterPro"/>
</dbReference>
<evidence type="ECO:0000256" key="22">
    <source>
        <dbReference type="ARBA" id="ARBA00031701"/>
    </source>
</evidence>
<gene>
    <name evidence="26" type="ORF">KC01_LOCUS35644</name>
</gene>
<dbReference type="AlphaFoldDB" id="A0AAV2M619"/>
<evidence type="ECO:0000256" key="15">
    <source>
        <dbReference type="ARBA" id="ARBA00023125"/>
    </source>
</evidence>
<feature type="compositionally biased region" description="Low complexity" evidence="25">
    <location>
        <begin position="611"/>
        <end position="647"/>
    </location>
</feature>
<proteinExistence type="inferred from homology"/>
<evidence type="ECO:0000256" key="18">
    <source>
        <dbReference type="ARBA" id="ARBA00023242"/>
    </source>
</evidence>
<evidence type="ECO:0000256" key="8">
    <source>
        <dbReference type="ARBA" id="ARBA00022687"/>
    </source>
</evidence>
<comment type="similarity">
    <text evidence="3">Belongs to the bZIP family.</text>
</comment>
<evidence type="ECO:0000256" key="14">
    <source>
        <dbReference type="ARBA" id="ARBA00023017"/>
    </source>
</evidence>
<dbReference type="GO" id="GO:0006915">
    <property type="term" value="P:apoptotic process"/>
    <property type="evidence" value="ECO:0007669"/>
    <property type="project" value="UniProtKB-KW"/>
</dbReference>
<keyword evidence="13" id="KW-0346">Stress response</keyword>
<dbReference type="PANTHER" id="PTHR15346">
    <property type="entry name" value="DYNACTIN SUBUNIT"/>
    <property type="match status" value="1"/>
</dbReference>
<keyword evidence="6" id="KW-0678">Repressor</keyword>
<evidence type="ECO:0000313" key="27">
    <source>
        <dbReference type="Proteomes" id="UP001497482"/>
    </source>
</evidence>
<name>A0AAV2M619_KNICA</name>
<dbReference type="GO" id="GO:0005634">
    <property type="term" value="C:nucleus"/>
    <property type="evidence" value="ECO:0007669"/>
    <property type="project" value="UniProtKB-ARBA"/>
</dbReference>
<evidence type="ECO:0000256" key="5">
    <source>
        <dbReference type="ARBA" id="ARBA00022490"/>
    </source>
</evidence>
<dbReference type="Proteomes" id="UP001497482">
    <property type="component" value="Chromosome 6"/>
</dbReference>
<keyword evidence="18" id="KW-0539">Nucleus</keyword>
<dbReference type="GO" id="GO:0051726">
    <property type="term" value="P:regulation of cell cycle"/>
    <property type="evidence" value="ECO:0007669"/>
    <property type="project" value="UniProtKB-KW"/>
</dbReference>
<keyword evidence="5" id="KW-0963">Cytoplasm</keyword>
<evidence type="ECO:0000256" key="25">
    <source>
        <dbReference type="SAM" id="MobiDB-lite"/>
    </source>
</evidence>
<evidence type="ECO:0000313" key="26">
    <source>
        <dbReference type="EMBL" id="CAL1608778.1"/>
    </source>
</evidence>
<evidence type="ECO:0000256" key="2">
    <source>
        <dbReference type="ARBA" id="ARBA00006176"/>
    </source>
</evidence>
<feature type="compositionally biased region" description="Low complexity" evidence="25">
    <location>
        <begin position="518"/>
        <end position="527"/>
    </location>
</feature>
<feature type="compositionally biased region" description="Basic and acidic residues" evidence="25">
    <location>
        <begin position="688"/>
        <end position="705"/>
    </location>
</feature>
<evidence type="ECO:0000256" key="20">
    <source>
        <dbReference type="ARBA" id="ARBA00029580"/>
    </source>
</evidence>
<evidence type="ECO:0000256" key="7">
    <source>
        <dbReference type="ARBA" id="ARBA00022553"/>
    </source>
</evidence>
<evidence type="ECO:0000256" key="10">
    <source>
        <dbReference type="ARBA" id="ARBA00022810"/>
    </source>
</evidence>
<accession>A0AAV2M619</accession>
<feature type="compositionally biased region" description="Low complexity" evidence="25">
    <location>
        <begin position="664"/>
        <end position="683"/>
    </location>
</feature>
<keyword evidence="16" id="KW-0010">Activator</keyword>
<dbReference type="GO" id="GO:0030286">
    <property type="term" value="C:dynein complex"/>
    <property type="evidence" value="ECO:0007669"/>
    <property type="project" value="UniProtKB-KW"/>
</dbReference>
<keyword evidence="12" id="KW-0805">Transcription regulation</keyword>
<keyword evidence="14" id="KW-0243">Dynein</keyword>
<dbReference type="FunFam" id="1.20.5.170:FF:000066">
    <property type="entry name" value="DNA damage-inducible transcript 3 protein"/>
    <property type="match status" value="1"/>
</dbReference>
<feature type="compositionally biased region" description="Basic and acidic residues" evidence="25">
    <location>
        <begin position="534"/>
        <end position="546"/>
    </location>
</feature>
<keyword evidence="15" id="KW-0238">DNA-binding</keyword>
<protein>
    <recommendedName>
        <fullName evidence="4">DNA damage-inducible transcript 3 protein</fullName>
    </recommendedName>
    <alternativeName>
        <fullName evidence="22">C/EBP zeta</fullName>
    </alternativeName>
    <alternativeName>
        <fullName evidence="20">C/EBP-homologous protein</fullName>
    </alternativeName>
    <alternativeName>
        <fullName evidence="23">C/EBP-homologous protein 10</fullName>
    </alternativeName>
    <alternativeName>
        <fullName evidence="21">CCAAT/enhancer-binding protein homologous protein</fullName>
    </alternativeName>
</protein>
<evidence type="ECO:0000256" key="17">
    <source>
        <dbReference type="ARBA" id="ARBA00023163"/>
    </source>
</evidence>
<evidence type="ECO:0000256" key="3">
    <source>
        <dbReference type="ARBA" id="ARBA00007163"/>
    </source>
</evidence>
<keyword evidence="27" id="KW-1185">Reference proteome</keyword>
<evidence type="ECO:0000256" key="16">
    <source>
        <dbReference type="ARBA" id="ARBA00023159"/>
    </source>
</evidence>
<feature type="coiled-coil region" evidence="24">
    <location>
        <begin position="381"/>
        <end position="408"/>
    </location>
</feature>